<evidence type="ECO:0000256" key="2">
    <source>
        <dbReference type="SAM" id="Phobius"/>
    </source>
</evidence>
<reference evidence="3" key="1">
    <citation type="submission" date="2024-03" db="EMBL/GenBank/DDBJ databases">
        <title>Complete genome sequence of Mycoplasma felifaucium Z921 isolated from the trachea of a cheetah.</title>
        <authorList>
            <person name="Spergser J."/>
        </authorList>
    </citation>
    <scope>NUCLEOTIDE SEQUENCE [LARGE SCALE GENOMIC DNA]</scope>
    <source>
        <strain evidence="3">Z921</strain>
    </source>
</reference>
<gene>
    <name evidence="3" type="ORF">WG617_02620</name>
</gene>
<protein>
    <recommendedName>
        <fullName evidence="5">Septation ring formation regulator EzrA</fullName>
    </recommendedName>
</protein>
<evidence type="ECO:0008006" key="5">
    <source>
        <dbReference type="Google" id="ProtNLM"/>
    </source>
</evidence>
<evidence type="ECO:0000256" key="1">
    <source>
        <dbReference type="SAM" id="Coils"/>
    </source>
</evidence>
<evidence type="ECO:0000313" key="3">
    <source>
        <dbReference type="EMBL" id="WXL28895.1"/>
    </source>
</evidence>
<feature type="coiled-coil region" evidence="1">
    <location>
        <begin position="71"/>
        <end position="101"/>
    </location>
</feature>
<feature type="transmembrane region" description="Helical" evidence="2">
    <location>
        <begin position="6"/>
        <end position="31"/>
    </location>
</feature>
<dbReference type="Proteomes" id="UP001477443">
    <property type="component" value="Chromosome"/>
</dbReference>
<sequence>MSNKQIIGVSILSFVILLAVIAVVVLSYYLYRNYRLSYFKKFTSKSIDEAKKFSTNRLATIARFKSVAVNKKDYIKDLNELERLNKLLEEHYSTLKIYQDTISQLVNKRQIKQASKQFKIYKTVFKKYSDYKDKFNGISANLNKHWNIIDSLSTSSLKILNETKEYLENHKSKFAHSYNNLLNDLNELISKTVNFEYKKTQEQIESVSREAVENEKRVNAFVKKMDHMANLEFAIFNQFPAKLSTFSVFLPNDDKINKLIEQIKNVQNEFLEIPYQKSLETLRKMYHSYSLIKRDYEVKSELNKFIQNIWIEFLRDYADKYKKLIQVANNILSFKMFSFDIHKIKDLKLWLINFNDIFKELNKKIQSKKSAGFLEIQSFIESYNNIIYEANYIINEFNDLVQKIIYDNFYYQMTEYLYLAILKNRFLLDDSSENQKLITDFVNLKIVVSNLYKTEKAIDFTNETWKEWNKQLIFLYKIIQKQYVYKAMYEKLVRKASKHLTEDNLDFIEILDMADNDAKSYKYKNAYRTILNFIMKGNKKYVR</sequence>
<keyword evidence="2" id="KW-1133">Transmembrane helix</keyword>
<dbReference type="EMBL" id="CP148067">
    <property type="protein sequence ID" value="WXL28895.1"/>
    <property type="molecule type" value="Genomic_DNA"/>
</dbReference>
<proteinExistence type="predicted"/>
<accession>A0ABZ2RTB8</accession>
<evidence type="ECO:0000313" key="4">
    <source>
        <dbReference type="Proteomes" id="UP001477443"/>
    </source>
</evidence>
<name>A0ABZ2RTB8_9BACT</name>
<keyword evidence="2" id="KW-0812">Transmembrane</keyword>
<keyword evidence="1" id="KW-0175">Coiled coil</keyword>
<dbReference type="RefSeq" id="WP_338822449.1">
    <property type="nucleotide sequence ID" value="NZ_CP148067.1"/>
</dbReference>
<organism evidence="3 4">
    <name type="scientific">Mycoplasmopsis felifaucium</name>
    <dbReference type="NCBI Taxonomy" id="35768"/>
    <lineage>
        <taxon>Bacteria</taxon>
        <taxon>Bacillati</taxon>
        <taxon>Mycoplasmatota</taxon>
        <taxon>Mycoplasmoidales</taxon>
        <taxon>Metamycoplasmataceae</taxon>
        <taxon>Mycoplasmopsis</taxon>
    </lineage>
</organism>
<keyword evidence="2" id="KW-0472">Membrane</keyword>
<keyword evidence="4" id="KW-1185">Reference proteome</keyword>